<gene>
    <name evidence="2" type="ORF">HO173_010184</name>
</gene>
<dbReference type="RefSeq" id="XP_037161084.1">
    <property type="nucleotide sequence ID" value="XM_037312070.1"/>
</dbReference>
<keyword evidence="3" id="KW-1185">Reference proteome</keyword>
<feature type="region of interest" description="Disordered" evidence="1">
    <location>
        <begin position="224"/>
        <end position="255"/>
    </location>
</feature>
<proteinExistence type="predicted"/>
<feature type="compositionally biased region" description="Basic and acidic residues" evidence="1">
    <location>
        <begin position="9"/>
        <end position="35"/>
    </location>
</feature>
<dbReference type="EMBL" id="JACCJC010000055">
    <property type="protein sequence ID" value="KAF6231652.1"/>
    <property type="molecule type" value="Genomic_DNA"/>
</dbReference>
<dbReference type="OrthoDB" id="2103031at2759"/>
<dbReference type="Proteomes" id="UP000578531">
    <property type="component" value="Unassembled WGS sequence"/>
</dbReference>
<feature type="region of interest" description="Disordered" evidence="1">
    <location>
        <begin position="1"/>
        <end position="72"/>
    </location>
</feature>
<organism evidence="2 3">
    <name type="scientific">Letharia columbiana</name>
    <dbReference type="NCBI Taxonomy" id="112416"/>
    <lineage>
        <taxon>Eukaryota</taxon>
        <taxon>Fungi</taxon>
        <taxon>Dikarya</taxon>
        <taxon>Ascomycota</taxon>
        <taxon>Pezizomycotina</taxon>
        <taxon>Lecanoromycetes</taxon>
        <taxon>OSLEUM clade</taxon>
        <taxon>Lecanoromycetidae</taxon>
        <taxon>Lecanorales</taxon>
        <taxon>Lecanorineae</taxon>
        <taxon>Parmeliaceae</taxon>
        <taxon>Letharia</taxon>
    </lineage>
</organism>
<protein>
    <submittedName>
        <fullName evidence="2">Uncharacterized protein</fullName>
    </submittedName>
</protein>
<comment type="caution">
    <text evidence="2">The sequence shown here is derived from an EMBL/GenBank/DDBJ whole genome shotgun (WGS) entry which is preliminary data.</text>
</comment>
<name>A0A8H6FN95_9LECA</name>
<sequence>MGWLWGKSDPPKSSDSDPLRDLDPSLRDFLSKESPVKYTPAPPPPAPPPETTTPAPSREAEPSSTPVVPAESLYPDGRYAHLWTSYKSLSAIEAESKSDQEKLLDILEGYKERKAQIGRAAVENCVEEQLAVNDCYDTGRWRDKLMMCRGENRAFERCYIMQSRFLKALGYLSTYSRPESVDEAIQMHADTLYHRMLAQETAAADAAAAGLPEPQFAPILASVSRSTTPAAGPTTPAPSPAPAAAAKKDDSPPLMPETQALLTAETQAALRQRLKGMTPTERELEEKGLVMDAKAARETGRQVSDIIGLRKSRREEGKATVGDTISGWFGW</sequence>
<dbReference type="GeneID" id="59291831"/>
<evidence type="ECO:0000256" key="1">
    <source>
        <dbReference type="SAM" id="MobiDB-lite"/>
    </source>
</evidence>
<feature type="compositionally biased region" description="Pro residues" evidence="1">
    <location>
        <begin position="40"/>
        <end position="51"/>
    </location>
</feature>
<dbReference type="AlphaFoldDB" id="A0A8H6FN95"/>
<evidence type="ECO:0000313" key="2">
    <source>
        <dbReference type="EMBL" id="KAF6231652.1"/>
    </source>
</evidence>
<reference evidence="2 3" key="1">
    <citation type="journal article" date="2020" name="Genomics">
        <title>Complete, high-quality genomes from long-read metagenomic sequencing of two wolf lichen thalli reveals enigmatic genome architecture.</title>
        <authorList>
            <person name="McKenzie S.K."/>
            <person name="Walston R.F."/>
            <person name="Allen J.L."/>
        </authorList>
    </citation>
    <scope>NUCLEOTIDE SEQUENCE [LARGE SCALE GENOMIC DNA]</scope>
    <source>
        <strain evidence="2">WasteWater2</strain>
    </source>
</reference>
<evidence type="ECO:0000313" key="3">
    <source>
        <dbReference type="Proteomes" id="UP000578531"/>
    </source>
</evidence>
<accession>A0A8H6FN95</accession>